<dbReference type="RefSeq" id="WP_076390759.1">
    <property type="nucleotide sequence ID" value="NZ_FTOV01000002.1"/>
</dbReference>
<name>A0A1N7LK54_9FLAO</name>
<proteinExistence type="predicted"/>
<reference evidence="1 2" key="1">
    <citation type="submission" date="2017-01" db="EMBL/GenBank/DDBJ databases">
        <authorList>
            <person name="Mah S.A."/>
            <person name="Swanson W.J."/>
            <person name="Moy G.W."/>
            <person name="Vacquier V.D."/>
        </authorList>
    </citation>
    <scope>NUCLEOTIDE SEQUENCE [LARGE SCALE GENOMIC DNA]</scope>
    <source>
        <strain evidence="1 2">DSM 18014</strain>
    </source>
</reference>
<dbReference type="AlphaFoldDB" id="A0A1N7LK54"/>
<organism evidence="1 2">
    <name type="scientific">Chryseobacterium gambrini</name>
    <dbReference type="NCBI Taxonomy" id="373672"/>
    <lineage>
        <taxon>Bacteria</taxon>
        <taxon>Pseudomonadati</taxon>
        <taxon>Bacteroidota</taxon>
        <taxon>Flavobacteriia</taxon>
        <taxon>Flavobacteriales</taxon>
        <taxon>Weeksellaceae</taxon>
        <taxon>Chryseobacterium group</taxon>
        <taxon>Chryseobacterium</taxon>
    </lineage>
</organism>
<dbReference type="GO" id="GO:0004803">
    <property type="term" value="F:transposase activity"/>
    <property type="evidence" value="ECO:0007669"/>
    <property type="project" value="InterPro"/>
</dbReference>
<dbReference type="EMBL" id="FTOV01000002">
    <property type="protein sequence ID" value="SIS74203.1"/>
    <property type="molecule type" value="Genomic_DNA"/>
</dbReference>
<dbReference type="Proteomes" id="UP000185781">
    <property type="component" value="Unassembled WGS sequence"/>
</dbReference>
<sequence length="174" mass="20649">MTNDNQLFHIIWTTYNEYPVWDKNGRWKKLTDTYSKLRLQNISYTLSHELSDEYVNKNPQNNRILLQEKSINQLRIDIHEFCRENSDRIIDGLEIKALNINESKVEILVLSNIKVLNQKISRLKSKTSSALLRSKYTEEFSGKRIWGKGFWYSTILNKEELAISIIQDDFSKEF</sequence>
<dbReference type="GO" id="GO:0003677">
    <property type="term" value="F:DNA binding"/>
    <property type="evidence" value="ECO:0007669"/>
    <property type="project" value="InterPro"/>
</dbReference>
<evidence type="ECO:0000313" key="1">
    <source>
        <dbReference type="EMBL" id="SIS74203.1"/>
    </source>
</evidence>
<gene>
    <name evidence="1" type="ORF">SAMN05421785_102293</name>
</gene>
<accession>A0A1N7LK54</accession>
<protein>
    <submittedName>
        <fullName evidence="1">Uncharacterized protein</fullName>
    </submittedName>
</protein>
<dbReference type="Gene3D" id="3.30.70.1290">
    <property type="entry name" value="Transposase IS200-like"/>
    <property type="match status" value="1"/>
</dbReference>
<dbReference type="GO" id="GO:0006313">
    <property type="term" value="P:DNA transposition"/>
    <property type="evidence" value="ECO:0007669"/>
    <property type="project" value="InterPro"/>
</dbReference>
<dbReference type="InterPro" id="IPR036515">
    <property type="entry name" value="Transposase_17_sf"/>
</dbReference>
<evidence type="ECO:0000313" key="2">
    <source>
        <dbReference type="Proteomes" id="UP000185781"/>
    </source>
</evidence>
<dbReference type="OrthoDB" id="1257566at2"/>
<dbReference type="STRING" id="373672.SAMN05421785_102293"/>